<keyword evidence="3" id="KW-1185">Reference proteome</keyword>
<keyword evidence="1" id="KW-0472">Membrane</keyword>
<evidence type="ECO:0000313" key="3">
    <source>
        <dbReference type="Proteomes" id="UP001157418"/>
    </source>
</evidence>
<protein>
    <submittedName>
        <fullName evidence="2">Uncharacterized protein</fullName>
    </submittedName>
</protein>
<keyword evidence="1" id="KW-0812">Transmembrane</keyword>
<evidence type="ECO:0000313" key="2">
    <source>
        <dbReference type="EMBL" id="CAH1450840.1"/>
    </source>
</evidence>
<reference evidence="2 3" key="1">
    <citation type="submission" date="2022-01" db="EMBL/GenBank/DDBJ databases">
        <authorList>
            <person name="Xiong W."/>
            <person name="Schranz E."/>
        </authorList>
    </citation>
    <scope>NUCLEOTIDE SEQUENCE [LARGE SCALE GENOMIC DNA]</scope>
</reference>
<dbReference type="EMBL" id="CAKMRJ010005634">
    <property type="protein sequence ID" value="CAH1450840.1"/>
    <property type="molecule type" value="Genomic_DNA"/>
</dbReference>
<sequence length="77" mass="8624">MNRRCWVNRFPGSWVEVADTVQWGLIQQLVSERRLKRAGLRVDFRKEGAFGCGAAITAKAGCLAMAGVWQWLLRGSS</sequence>
<proteinExistence type="predicted"/>
<name>A0AAU9PMM9_9ASTR</name>
<dbReference type="Proteomes" id="UP001157418">
    <property type="component" value="Unassembled WGS sequence"/>
</dbReference>
<evidence type="ECO:0000256" key="1">
    <source>
        <dbReference type="SAM" id="Phobius"/>
    </source>
</evidence>
<accession>A0AAU9PMM9</accession>
<dbReference type="AlphaFoldDB" id="A0AAU9PMM9"/>
<comment type="caution">
    <text evidence="2">The sequence shown here is derived from an EMBL/GenBank/DDBJ whole genome shotgun (WGS) entry which is preliminary data.</text>
</comment>
<feature type="transmembrane region" description="Helical" evidence="1">
    <location>
        <begin position="49"/>
        <end position="72"/>
    </location>
</feature>
<keyword evidence="1" id="KW-1133">Transmembrane helix</keyword>
<organism evidence="2 3">
    <name type="scientific">Lactuca virosa</name>
    <dbReference type="NCBI Taxonomy" id="75947"/>
    <lineage>
        <taxon>Eukaryota</taxon>
        <taxon>Viridiplantae</taxon>
        <taxon>Streptophyta</taxon>
        <taxon>Embryophyta</taxon>
        <taxon>Tracheophyta</taxon>
        <taxon>Spermatophyta</taxon>
        <taxon>Magnoliopsida</taxon>
        <taxon>eudicotyledons</taxon>
        <taxon>Gunneridae</taxon>
        <taxon>Pentapetalae</taxon>
        <taxon>asterids</taxon>
        <taxon>campanulids</taxon>
        <taxon>Asterales</taxon>
        <taxon>Asteraceae</taxon>
        <taxon>Cichorioideae</taxon>
        <taxon>Cichorieae</taxon>
        <taxon>Lactucinae</taxon>
        <taxon>Lactuca</taxon>
    </lineage>
</organism>
<gene>
    <name evidence="2" type="ORF">LVIROSA_LOCUS36239</name>
</gene>